<feature type="domain" description="Type I restriction modification DNA specificity" evidence="4">
    <location>
        <begin position="60"/>
        <end position="161"/>
    </location>
</feature>
<dbReference type="Gene3D" id="3.90.220.20">
    <property type="entry name" value="DNA methylase specificity domains"/>
    <property type="match status" value="2"/>
</dbReference>
<gene>
    <name evidence="5" type="ORF">TZ90_00107</name>
</gene>
<evidence type="ECO:0000256" key="1">
    <source>
        <dbReference type="ARBA" id="ARBA00010923"/>
    </source>
</evidence>
<evidence type="ECO:0000259" key="4">
    <source>
        <dbReference type="Pfam" id="PF01420"/>
    </source>
</evidence>
<proteinExistence type="inferred from homology"/>
<evidence type="ECO:0000313" key="5">
    <source>
        <dbReference type="EMBL" id="KJQ69430.1"/>
    </source>
</evidence>
<dbReference type="InterPro" id="IPR044946">
    <property type="entry name" value="Restrct_endonuc_typeI_TRD_sf"/>
</dbReference>
<dbReference type="RefSeq" id="WP_045610894.1">
    <property type="nucleotide sequence ID" value="NZ_JYGP01000001.1"/>
</dbReference>
<protein>
    <submittedName>
        <fullName evidence="5">Type I restriction modification DNA specificity domain protein</fullName>
    </submittedName>
</protein>
<name>A0A0F2DHF3_STRMT</name>
<evidence type="ECO:0000256" key="3">
    <source>
        <dbReference type="ARBA" id="ARBA00023125"/>
    </source>
</evidence>
<organism evidence="5 6">
    <name type="scientific">Streptococcus mitis</name>
    <dbReference type="NCBI Taxonomy" id="28037"/>
    <lineage>
        <taxon>Bacteria</taxon>
        <taxon>Bacillati</taxon>
        <taxon>Bacillota</taxon>
        <taxon>Bacilli</taxon>
        <taxon>Lactobacillales</taxon>
        <taxon>Streptococcaceae</taxon>
        <taxon>Streptococcus</taxon>
        <taxon>Streptococcus mitis group</taxon>
    </lineage>
</organism>
<reference evidence="5 6" key="1">
    <citation type="submission" date="2015-02" db="EMBL/GenBank/DDBJ databases">
        <title>Evolution of amylase-binding proteins of oral streptococcal species.</title>
        <authorList>
            <person name="Haase E.M."/>
        </authorList>
    </citation>
    <scope>NUCLEOTIDE SEQUENCE [LARGE SCALE GENOMIC DNA]</scope>
    <source>
        <strain evidence="5 6">OT25</strain>
    </source>
</reference>
<comment type="caution">
    <text evidence="5">The sequence shown here is derived from an EMBL/GenBank/DDBJ whole genome shotgun (WGS) entry which is preliminary data.</text>
</comment>
<dbReference type="InterPro" id="IPR052021">
    <property type="entry name" value="Type-I_RS_S_subunit"/>
</dbReference>
<dbReference type="GO" id="GO:0009307">
    <property type="term" value="P:DNA restriction-modification system"/>
    <property type="evidence" value="ECO:0007669"/>
    <property type="project" value="UniProtKB-KW"/>
</dbReference>
<feature type="domain" description="Type I restriction modification DNA specificity" evidence="4">
    <location>
        <begin position="219"/>
        <end position="360"/>
    </location>
</feature>
<keyword evidence="3" id="KW-0238">DNA-binding</keyword>
<evidence type="ECO:0000256" key="2">
    <source>
        <dbReference type="ARBA" id="ARBA00022747"/>
    </source>
</evidence>
<dbReference type="PANTHER" id="PTHR30408">
    <property type="entry name" value="TYPE-1 RESTRICTION ENZYME ECOKI SPECIFICITY PROTEIN"/>
    <property type="match status" value="1"/>
</dbReference>
<dbReference type="EMBL" id="JYGP01000001">
    <property type="protein sequence ID" value="KJQ69430.1"/>
    <property type="molecule type" value="Genomic_DNA"/>
</dbReference>
<dbReference type="Pfam" id="PF01420">
    <property type="entry name" value="Methylase_S"/>
    <property type="match status" value="2"/>
</dbReference>
<evidence type="ECO:0000313" key="6">
    <source>
        <dbReference type="Proteomes" id="UP000033538"/>
    </source>
</evidence>
<keyword evidence="2" id="KW-0680">Restriction system</keyword>
<dbReference type="Proteomes" id="UP000033538">
    <property type="component" value="Unassembled WGS sequence"/>
</dbReference>
<dbReference type="PANTHER" id="PTHR30408:SF12">
    <property type="entry name" value="TYPE I RESTRICTION ENZYME MJAVIII SPECIFICITY SUBUNIT"/>
    <property type="match status" value="1"/>
</dbReference>
<dbReference type="REBASE" id="114859">
    <property type="entry name" value="S.SmiOT25ORF106P"/>
</dbReference>
<dbReference type="SUPFAM" id="SSF116734">
    <property type="entry name" value="DNA methylase specificity domain"/>
    <property type="match status" value="2"/>
</dbReference>
<dbReference type="AlphaFoldDB" id="A0A0F2DHF3"/>
<sequence>MKYKLLRLIEPIDDRNSDEEYSLSDVKGISIQKVFIETKAKMDGVSLKPYKLVKPDSFAYVTVTSRNGEKITLAYNDTEDTYIVSSSYIVFKVKEPELLSSEFLFMYFNRPGFDRFARYNSWGSARETFSWDDMCDIEIDLPPLYIQEKYVAIYKAMLANQKAYENGLEDLKLTCDGYFDKLKKDRSLYKKLGNFIEKNELRNIDKKLNKEHVRGISNKKEFILTKADISKTDLSKFLVIPENFFAYNSRTDGRDMLVLAINKLDEPVIVTWNYNSFNIIDNKLKELNPDFLFAFFKRAEFDRLVRFMSWGSSQELFSWDSLCDVKIPVPNIEIQNSIAQLYNVYLERKQINERLKQQIKDICPILIAGAIKEANANA</sequence>
<accession>A0A0F2DHF3</accession>
<dbReference type="InterPro" id="IPR000055">
    <property type="entry name" value="Restrct_endonuc_typeI_TRD"/>
</dbReference>
<comment type="similarity">
    <text evidence="1">Belongs to the type-I restriction system S methylase family.</text>
</comment>
<dbReference type="PATRIC" id="fig|28037.212.peg.108"/>
<dbReference type="GO" id="GO:0003677">
    <property type="term" value="F:DNA binding"/>
    <property type="evidence" value="ECO:0007669"/>
    <property type="project" value="UniProtKB-KW"/>
</dbReference>